<organism evidence="2 3">
    <name type="scientific">Vanrija pseudolonga</name>
    <dbReference type="NCBI Taxonomy" id="143232"/>
    <lineage>
        <taxon>Eukaryota</taxon>
        <taxon>Fungi</taxon>
        <taxon>Dikarya</taxon>
        <taxon>Basidiomycota</taxon>
        <taxon>Agaricomycotina</taxon>
        <taxon>Tremellomycetes</taxon>
        <taxon>Trichosporonales</taxon>
        <taxon>Trichosporonaceae</taxon>
        <taxon>Vanrija</taxon>
    </lineage>
</organism>
<dbReference type="AlphaFoldDB" id="A0AAF0YBU2"/>
<evidence type="ECO:0000313" key="2">
    <source>
        <dbReference type="EMBL" id="WOO83883.1"/>
    </source>
</evidence>
<protein>
    <submittedName>
        <fullName evidence="2">Uncharacterized protein</fullName>
    </submittedName>
</protein>
<proteinExistence type="predicted"/>
<dbReference type="GeneID" id="87810576"/>
<dbReference type="RefSeq" id="XP_062629909.1">
    <property type="nucleotide sequence ID" value="XM_062773925.1"/>
</dbReference>
<dbReference type="EMBL" id="CP086718">
    <property type="protein sequence ID" value="WOO83883.1"/>
    <property type="molecule type" value="Genomic_DNA"/>
</dbReference>
<feature type="compositionally biased region" description="Low complexity" evidence="1">
    <location>
        <begin position="281"/>
        <end position="294"/>
    </location>
</feature>
<keyword evidence="3" id="KW-1185">Reference proteome</keyword>
<accession>A0AAF0YBU2</accession>
<feature type="compositionally biased region" description="Basic and acidic residues" evidence="1">
    <location>
        <begin position="192"/>
        <end position="216"/>
    </location>
</feature>
<reference evidence="2" key="1">
    <citation type="submission" date="2023-10" db="EMBL/GenBank/DDBJ databases">
        <authorList>
            <person name="Noh H."/>
        </authorList>
    </citation>
    <scope>NUCLEOTIDE SEQUENCE</scope>
    <source>
        <strain evidence="2">DUCC4014</strain>
    </source>
</reference>
<evidence type="ECO:0000256" key="1">
    <source>
        <dbReference type="SAM" id="MobiDB-lite"/>
    </source>
</evidence>
<feature type="region of interest" description="Disordered" evidence="1">
    <location>
        <begin position="176"/>
        <end position="301"/>
    </location>
</feature>
<feature type="region of interest" description="Disordered" evidence="1">
    <location>
        <begin position="129"/>
        <end position="148"/>
    </location>
</feature>
<evidence type="ECO:0000313" key="3">
    <source>
        <dbReference type="Proteomes" id="UP000827549"/>
    </source>
</evidence>
<gene>
    <name evidence="2" type="ORF">LOC62_05G007403</name>
</gene>
<dbReference type="Proteomes" id="UP000827549">
    <property type="component" value="Chromosome 5"/>
</dbReference>
<feature type="compositionally biased region" description="Basic residues" evidence="1">
    <location>
        <begin position="217"/>
        <end position="228"/>
    </location>
</feature>
<name>A0AAF0YBU2_9TREE</name>
<sequence length="301" mass="33500">MPYIRPEQTPSPPPFFTNAETRRWEVARRAQSLPHGAERRAAFKTAYWLAASFIEDQVRTAHARKQPQPRPKLASTALVRRALVHHGRSARANTRREVRFVTWRHIKQWGFLDAWPTSKSPLRSVLFSAGDFDDDDDNATDTESEPDLELIATPPELGLTATLVDLDDDVEMVADDEEPAAPAASARPSLKRRAENQDDEHAPEPRKIHVNHQTDGKRRRLARGKRTPTARSSLETLEPLVKALPTTTFTGPSRLSEKVVATTTPAPTPTPTTTNHRLRSSGRALSRRFASAALTGPTTPP</sequence>
<feature type="compositionally biased region" description="Acidic residues" evidence="1">
    <location>
        <begin position="131"/>
        <end position="148"/>
    </location>
</feature>